<evidence type="ECO:0000313" key="3">
    <source>
        <dbReference type="Proteomes" id="UP000225821"/>
    </source>
</evidence>
<keyword evidence="1" id="KW-0732">Signal</keyword>
<evidence type="ECO:0000256" key="1">
    <source>
        <dbReference type="ARBA" id="ARBA00022729"/>
    </source>
</evidence>
<dbReference type="InterPro" id="IPR032618">
    <property type="entry name" value="DUF4884"/>
</dbReference>
<evidence type="ECO:0000313" key="2">
    <source>
        <dbReference type="EMBL" id="AND74956.1"/>
    </source>
</evidence>
<dbReference type="Pfam" id="PF08139">
    <property type="entry name" value="LPAM_1"/>
    <property type="match status" value="1"/>
</dbReference>
<reference evidence="2 3" key="1">
    <citation type="submission" date="2016-03" db="EMBL/GenBank/DDBJ databases">
        <title>Characterisation of pf16 and phiPMW: Two novel phages infecting Pseudomonas putida PpG1.</title>
        <authorList>
            <person name="Magill D.J."/>
            <person name="Krylov V.N."/>
            <person name="Shaburova O.V."/>
            <person name="Allen C.C.R."/>
            <person name="McGrath J.W."/>
            <person name="Quinn J.P."/>
            <person name="Kulakov L.A."/>
        </authorList>
    </citation>
    <scope>NUCLEOTIDE SEQUENCE [LARGE SCALE GENOMIC DNA]</scope>
</reference>
<sequence length="92" mass="10419">MKRYILPLLAAVLLTGCESQEGAQFKTQRNAEHPTVVAKLPDGREVKRIKVVNADMHDHYVYFIERADVSTNYKVSQGKTTRNEATSSFGEY</sequence>
<dbReference type="EMBL" id="KU873925">
    <property type="protein sequence ID" value="AND74956.1"/>
    <property type="molecule type" value="Genomic_DNA"/>
</dbReference>
<dbReference type="Pfam" id="PF16225">
    <property type="entry name" value="DUF4884"/>
    <property type="match status" value="1"/>
</dbReference>
<proteinExistence type="predicted"/>
<protein>
    <recommendedName>
        <fullName evidence="4">Lipoprotein</fullName>
    </recommendedName>
</protein>
<accession>A0A1S5R3Q8</accession>
<organism evidence="2 3">
    <name type="scientific">Pseudomonas phage pf16</name>
    <dbReference type="NCBI Taxonomy" id="1815630"/>
    <lineage>
        <taxon>Viruses</taxon>
        <taxon>Duplodnaviria</taxon>
        <taxon>Heunggongvirae</taxon>
        <taxon>Uroviricota</taxon>
        <taxon>Caudoviricetes</taxon>
        <taxon>Chakrabartyvirus</taxon>
        <taxon>Chakrabartyvirus pf16</taxon>
    </lineage>
</organism>
<dbReference type="PROSITE" id="PS51257">
    <property type="entry name" value="PROKAR_LIPOPROTEIN"/>
    <property type="match status" value="1"/>
</dbReference>
<dbReference type="InterPro" id="IPR012640">
    <property type="entry name" value="Membr_lipoprot_lipid_attach_CS"/>
</dbReference>
<dbReference type="Proteomes" id="UP000225821">
    <property type="component" value="Segment"/>
</dbReference>
<evidence type="ECO:0008006" key="4">
    <source>
        <dbReference type="Google" id="ProtNLM"/>
    </source>
</evidence>
<gene>
    <name evidence="2" type="ORF">pf16_33</name>
</gene>
<name>A0A1S5R3Q8_9CAUD</name>
<keyword evidence="3" id="KW-1185">Reference proteome</keyword>